<evidence type="ECO:0000256" key="1">
    <source>
        <dbReference type="SAM" id="Phobius"/>
    </source>
</evidence>
<reference evidence="2 3" key="1">
    <citation type="submission" date="2018-06" db="EMBL/GenBank/DDBJ databases">
        <title>Halonotius sp. F13-13 a new haloarchaeeon isolated from a solar saltern from Isla Cristina, Huelva, Spain.</title>
        <authorList>
            <person name="Duran-Viseras A."/>
            <person name="Sanchez-Porro C."/>
            <person name="Ventosa A."/>
        </authorList>
    </citation>
    <scope>NUCLEOTIDE SEQUENCE [LARGE SCALE GENOMIC DNA]</scope>
    <source>
        <strain evidence="2 3">F13-13</strain>
    </source>
</reference>
<evidence type="ECO:0000313" key="3">
    <source>
        <dbReference type="Proteomes" id="UP000276588"/>
    </source>
</evidence>
<feature type="transmembrane region" description="Helical" evidence="1">
    <location>
        <begin position="21"/>
        <end position="41"/>
    </location>
</feature>
<keyword evidence="1" id="KW-1133">Transmembrane helix</keyword>
<dbReference type="Proteomes" id="UP000276588">
    <property type="component" value="Unassembled WGS sequence"/>
</dbReference>
<sequence length="51" mass="5911">MGEEQVVREIGHDEYDPKGTLALIGVYFVILLVMWVFMYFVEFLGNELTVV</sequence>
<proteinExistence type="predicted"/>
<dbReference type="AlphaFoldDB" id="A0A3A6PQT9"/>
<comment type="caution">
    <text evidence="2">The sequence shown here is derived from an EMBL/GenBank/DDBJ whole genome shotgun (WGS) entry which is preliminary data.</text>
</comment>
<keyword evidence="1" id="KW-0472">Membrane</keyword>
<dbReference type="EMBL" id="QKNY01000018">
    <property type="protein sequence ID" value="RJX41958.1"/>
    <property type="molecule type" value="Genomic_DNA"/>
</dbReference>
<dbReference type="RefSeq" id="WP_120103228.1">
    <property type="nucleotide sequence ID" value="NZ_QKNY01000018.1"/>
</dbReference>
<gene>
    <name evidence="2" type="ORF">DM826_09870</name>
</gene>
<organism evidence="2 3">
    <name type="scientific">Halonotius aquaticus</name>
    <dbReference type="NCBI Taxonomy" id="2216978"/>
    <lineage>
        <taxon>Archaea</taxon>
        <taxon>Methanobacteriati</taxon>
        <taxon>Methanobacteriota</taxon>
        <taxon>Stenosarchaea group</taxon>
        <taxon>Halobacteria</taxon>
        <taxon>Halobacteriales</taxon>
        <taxon>Haloferacaceae</taxon>
        <taxon>Halonotius</taxon>
    </lineage>
</organism>
<protein>
    <submittedName>
        <fullName evidence="2">Cytochrome oxidase</fullName>
    </submittedName>
</protein>
<evidence type="ECO:0000313" key="2">
    <source>
        <dbReference type="EMBL" id="RJX41958.1"/>
    </source>
</evidence>
<accession>A0A3A6PQT9</accession>
<keyword evidence="3" id="KW-1185">Reference proteome</keyword>
<dbReference type="OrthoDB" id="194564at2157"/>
<name>A0A3A6PQT9_9EURY</name>
<keyword evidence="1" id="KW-0812">Transmembrane</keyword>